<organism evidence="1 2">
    <name type="scientific">Romanomermis culicivorax</name>
    <name type="common">Nematode worm</name>
    <dbReference type="NCBI Taxonomy" id="13658"/>
    <lineage>
        <taxon>Eukaryota</taxon>
        <taxon>Metazoa</taxon>
        <taxon>Ecdysozoa</taxon>
        <taxon>Nematoda</taxon>
        <taxon>Enoplea</taxon>
        <taxon>Dorylaimia</taxon>
        <taxon>Mermithida</taxon>
        <taxon>Mermithoidea</taxon>
        <taxon>Mermithidae</taxon>
        <taxon>Romanomermis</taxon>
    </lineage>
</organism>
<name>A0A915JD84_ROMCU</name>
<proteinExistence type="predicted"/>
<dbReference type="AlphaFoldDB" id="A0A915JD84"/>
<evidence type="ECO:0000313" key="2">
    <source>
        <dbReference type="WBParaSite" id="nRc.2.0.1.t24468-RA"/>
    </source>
</evidence>
<evidence type="ECO:0000313" key="1">
    <source>
        <dbReference type="Proteomes" id="UP000887565"/>
    </source>
</evidence>
<accession>A0A915JD84</accession>
<dbReference type="Proteomes" id="UP000887565">
    <property type="component" value="Unplaced"/>
</dbReference>
<sequence length="59" mass="6769">MENVILIRPKKQANVCNDDVLIPGNHAKFLSKDVNTWENLRRTLICNTDIIGRIHGKKN</sequence>
<dbReference type="WBParaSite" id="nRc.2.0.1.t24468-RA">
    <property type="protein sequence ID" value="nRc.2.0.1.t24468-RA"/>
    <property type="gene ID" value="nRc.2.0.1.g24468"/>
</dbReference>
<keyword evidence="1" id="KW-1185">Reference proteome</keyword>
<reference evidence="2" key="1">
    <citation type="submission" date="2022-11" db="UniProtKB">
        <authorList>
            <consortium name="WormBaseParasite"/>
        </authorList>
    </citation>
    <scope>IDENTIFICATION</scope>
</reference>
<protein>
    <submittedName>
        <fullName evidence="2">Uncharacterized protein</fullName>
    </submittedName>
</protein>